<accession>A0A853R2B2</accession>
<keyword evidence="1" id="KW-0812">Transmembrane</keyword>
<feature type="transmembrane region" description="Helical" evidence="1">
    <location>
        <begin position="26"/>
        <end position="43"/>
    </location>
</feature>
<keyword evidence="1" id="KW-0472">Membrane</keyword>
<proteinExistence type="predicted"/>
<evidence type="ECO:0000313" key="2">
    <source>
        <dbReference type="EMBL" id="OEE39098.1"/>
    </source>
</evidence>
<keyword evidence="3" id="KW-1185">Reference proteome</keyword>
<protein>
    <submittedName>
        <fullName evidence="2">Uncharacterized protein</fullName>
    </submittedName>
</protein>
<dbReference type="Proteomes" id="UP000094808">
    <property type="component" value="Unassembled WGS sequence"/>
</dbReference>
<reference evidence="2 3" key="1">
    <citation type="journal article" date="2012" name="Science">
        <title>Ecological populations of bacteria act as socially cohesive units of antibiotic production and resistance.</title>
        <authorList>
            <person name="Cordero O.X."/>
            <person name="Wildschutte H."/>
            <person name="Kirkup B."/>
            <person name="Proehl S."/>
            <person name="Ngo L."/>
            <person name="Hussain F."/>
            <person name="Le Roux F."/>
            <person name="Mincer T."/>
            <person name="Polz M.F."/>
        </authorList>
    </citation>
    <scope>NUCLEOTIDE SEQUENCE [LARGE SCALE GENOMIC DNA]</scope>
    <source>
        <strain evidence="2 3">FS-238</strain>
    </source>
</reference>
<organism evidence="2 3">
    <name type="scientific">Vibrio ordalii FS-238</name>
    <dbReference type="NCBI Taxonomy" id="617133"/>
    <lineage>
        <taxon>Bacteria</taxon>
        <taxon>Pseudomonadati</taxon>
        <taxon>Pseudomonadota</taxon>
        <taxon>Gammaproteobacteria</taxon>
        <taxon>Vibrionales</taxon>
        <taxon>Vibrionaceae</taxon>
        <taxon>Vibrio</taxon>
    </lineage>
</organism>
<sequence>MNTKGYMEKLLTKLADLLAEHLGEKGVWVALILLVIFVLFVAYERFNKARATTHSNKHKKFELFVKVFGSDLETQSPIVVEQAFSNYFGFELAYEEIEYCLNLTRPTECAHDVKRSRYLIKFNSQLGKYEETKGSVLKVRKYVTSGIYWLFSLFGVYWLYQFLTTQNADALVITILGFVLAGFSLTFIKPTYSALRVTEEHYVKRSKSLLIVLPK</sequence>
<keyword evidence="1" id="KW-1133">Transmembrane helix</keyword>
<gene>
    <name evidence="2" type="ORF">A1QS_15285</name>
</gene>
<feature type="transmembrane region" description="Helical" evidence="1">
    <location>
        <begin position="170"/>
        <end position="188"/>
    </location>
</feature>
<evidence type="ECO:0000256" key="1">
    <source>
        <dbReference type="SAM" id="Phobius"/>
    </source>
</evidence>
<comment type="caution">
    <text evidence="2">The sequence shown here is derived from an EMBL/GenBank/DDBJ whole genome shotgun (WGS) entry which is preliminary data.</text>
</comment>
<evidence type="ECO:0000313" key="3">
    <source>
        <dbReference type="Proteomes" id="UP000094808"/>
    </source>
</evidence>
<dbReference type="AlphaFoldDB" id="A0A853R2B2"/>
<feature type="transmembrane region" description="Helical" evidence="1">
    <location>
        <begin position="147"/>
        <end position="164"/>
    </location>
</feature>
<dbReference type="EMBL" id="AJYS02000098">
    <property type="protein sequence ID" value="OEE39098.1"/>
    <property type="molecule type" value="Genomic_DNA"/>
</dbReference>
<name>A0A853R2B2_9VIBR</name>